<protein>
    <recommendedName>
        <fullName evidence="3">Pseudouridine synthase RsuA/RluA-like domain-containing protein</fullName>
    </recommendedName>
</protein>
<dbReference type="InterPro" id="IPR006224">
    <property type="entry name" value="PsdUridine_synth_RluA-like_CS"/>
</dbReference>
<dbReference type="AlphaFoldDB" id="H2Z6U9"/>
<dbReference type="STRING" id="51511.ENSCSAVP00000013311"/>
<reference evidence="5" key="1">
    <citation type="submission" date="2003-08" db="EMBL/GenBank/DDBJ databases">
        <authorList>
            <person name="Birren B."/>
            <person name="Nusbaum C."/>
            <person name="Abebe A."/>
            <person name="Abouelleil A."/>
            <person name="Adekoya E."/>
            <person name="Ait-zahra M."/>
            <person name="Allen N."/>
            <person name="Allen T."/>
            <person name="An P."/>
            <person name="Anderson M."/>
            <person name="Anderson S."/>
            <person name="Arachchi H."/>
            <person name="Armbruster J."/>
            <person name="Bachantsang P."/>
            <person name="Baldwin J."/>
            <person name="Barry A."/>
            <person name="Bayul T."/>
            <person name="Blitshsteyn B."/>
            <person name="Bloom T."/>
            <person name="Blye J."/>
            <person name="Boguslavskiy L."/>
            <person name="Borowsky M."/>
            <person name="Boukhgalter B."/>
            <person name="Brunache A."/>
            <person name="Butler J."/>
            <person name="Calixte N."/>
            <person name="Calvo S."/>
            <person name="Camarata J."/>
            <person name="Campo K."/>
            <person name="Chang J."/>
            <person name="Cheshatsang Y."/>
            <person name="Citroen M."/>
            <person name="Collymore A."/>
            <person name="Considine T."/>
            <person name="Cook A."/>
            <person name="Cooke P."/>
            <person name="Corum B."/>
            <person name="Cuomo C."/>
            <person name="David R."/>
            <person name="Dawoe T."/>
            <person name="Degray S."/>
            <person name="Dodge S."/>
            <person name="Dooley K."/>
            <person name="Dorje P."/>
            <person name="Dorjee K."/>
            <person name="Dorris L."/>
            <person name="Duffey N."/>
            <person name="Dupes A."/>
            <person name="Elkins T."/>
            <person name="Engels R."/>
            <person name="Erickson J."/>
            <person name="Farina A."/>
            <person name="Faro S."/>
            <person name="Ferreira P."/>
            <person name="Fischer H."/>
            <person name="Fitzgerald M."/>
            <person name="Foley K."/>
            <person name="Gage D."/>
            <person name="Galagan J."/>
            <person name="Gearin G."/>
            <person name="Gnerre S."/>
            <person name="Gnirke A."/>
            <person name="Goyette A."/>
            <person name="Graham J."/>
            <person name="Grandbois E."/>
            <person name="Gyaltsen K."/>
            <person name="Hafez N."/>
            <person name="Hagopian D."/>
            <person name="Hagos B."/>
            <person name="Hall J."/>
            <person name="Hatcher B."/>
            <person name="Heller A."/>
            <person name="Higgins H."/>
            <person name="Honan T."/>
            <person name="Horn A."/>
            <person name="Houde N."/>
            <person name="Hughes L."/>
            <person name="Hulme W."/>
            <person name="Husby E."/>
            <person name="Iliev I."/>
            <person name="Jaffe D."/>
            <person name="Jones C."/>
            <person name="Kamal M."/>
            <person name="Kamat A."/>
            <person name="Kamvysselis M."/>
            <person name="Karlsson E."/>
            <person name="Kells C."/>
            <person name="Kieu A."/>
            <person name="Kisner P."/>
            <person name="Kodira C."/>
            <person name="Kulbokas E."/>
            <person name="Labutti K."/>
            <person name="Lama D."/>
            <person name="Landers T."/>
            <person name="Leger J."/>
            <person name="Levine S."/>
            <person name="Lewis D."/>
            <person name="Lewis T."/>
            <person name="Lindblad-toh K."/>
            <person name="Liu X."/>
            <person name="Lokyitsang T."/>
            <person name="Lokyitsang Y."/>
            <person name="Lucien O."/>
            <person name="Lui A."/>
            <person name="Ma L.J."/>
            <person name="Mabbitt R."/>
            <person name="Macdonald J."/>
            <person name="Maclean C."/>
            <person name="Major J."/>
            <person name="Manning J."/>
            <person name="Marabella R."/>
            <person name="Maru K."/>
            <person name="Matthews C."/>
            <person name="Mauceli E."/>
            <person name="Mccarthy M."/>
            <person name="Mcdonough S."/>
            <person name="Mcghee T."/>
            <person name="Meldrim J."/>
            <person name="Meneus L."/>
            <person name="Mesirov J."/>
            <person name="Mihalev A."/>
            <person name="Mihova T."/>
            <person name="Mikkelsen T."/>
            <person name="Mlenga V."/>
            <person name="Moru K."/>
            <person name="Mozes J."/>
            <person name="Mulrain L."/>
            <person name="Munson G."/>
            <person name="Naylor J."/>
            <person name="Newes C."/>
            <person name="Nguyen C."/>
            <person name="Nguyen N."/>
            <person name="Nguyen T."/>
            <person name="Nicol R."/>
            <person name="Nielsen C."/>
            <person name="Nizzari M."/>
            <person name="Norbu C."/>
            <person name="Norbu N."/>
            <person name="O'donnell P."/>
            <person name="Okoawo O."/>
            <person name="O'leary S."/>
            <person name="Omotosho B."/>
            <person name="O'neill K."/>
            <person name="Osman S."/>
            <person name="Parker S."/>
            <person name="Perrin D."/>
            <person name="Phunkhang P."/>
            <person name="Piqani B."/>
            <person name="Purcell S."/>
            <person name="Rachupka T."/>
            <person name="Ramasamy U."/>
            <person name="Rameau R."/>
            <person name="Ray V."/>
            <person name="Raymond C."/>
            <person name="Retta R."/>
            <person name="Richardson S."/>
            <person name="Rise C."/>
            <person name="Rodriguez J."/>
            <person name="Rogers J."/>
            <person name="Rogov P."/>
            <person name="Rutman M."/>
            <person name="Schupbach R."/>
            <person name="Seaman C."/>
            <person name="Settipalli S."/>
            <person name="Sharpe T."/>
            <person name="Sheridan J."/>
            <person name="Sherpa N."/>
            <person name="Shi J."/>
            <person name="Smirnov S."/>
            <person name="Smith C."/>
            <person name="Sougnez C."/>
            <person name="Spencer B."/>
            <person name="Stalker J."/>
            <person name="Stange-thomann N."/>
            <person name="Stavropoulos S."/>
            <person name="Stetson K."/>
            <person name="Stone C."/>
            <person name="Stone S."/>
            <person name="Stubbs M."/>
            <person name="Talamas J."/>
            <person name="Tchuinga P."/>
            <person name="Tenzing P."/>
            <person name="Tesfaye S."/>
            <person name="Theodore J."/>
            <person name="Thoulutsang Y."/>
            <person name="Topham K."/>
            <person name="Towey S."/>
            <person name="Tsamla T."/>
            <person name="Tsomo N."/>
            <person name="Vallee D."/>
            <person name="Vassiliev H."/>
            <person name="Venkataraman V."/>
            <person name="Vinson J."/>
            <person name="Vo A."/>
            <person name="Wade C."/>
            <person name="Wang S."/>
            <person name="Wangchuk T."/>
            <person name="Wangdi T."/>
            <person name="Whittaker C."/>
            <person name="Wilkinson J."/>
            <person name="Wu Y."/>
            <person name="Wyman D."/>
            <person name="Yadav S."/>
            <person name="Yang S."/>
            <person name="Yang X."/>
            <person name="Yeager S."/>
            <person name="Yee E."/>
            <person name="Young G."/>
            <person name="Zainoun J."/>
            <person name="Zembeck L."/>
            <person name="Zimmer A."/>
            <person name="Zody M."/>
            <person name="Lander E."/>
        </authorList>
    </citation>
    <scope>NUCLEOTIDE SEQUENCE [LARGE SCALE GENOMIC DNA]</scope>
</reference>
<reference evidence="4" key="3">
    <citation type="submission" date="2025-09" db="UniProtKB">
        <authorList>
            <consortium name="Ensembl"/>
        </authorList>
    </citation>
    <scope>IDENTIFICATION</scope>
</reference>
<dbReference type="eggNOG" id="KOG1919">
    <property type="taxonomic scope" value="Eukaryota"/>
</dbReference>
<dbReference type="Ensembl" id="ENSCSAVT00000013461.1">
    <property type="protein sequence ID" value="ENSCSAVP00000013311.1"/>
    <property type="gene ID" value="ENSCSAVG00000007814.1"/>
</dbReference>
<dbReference type="InterPro" id="IPR006145">
    <property type="entry name" value="PsdUridine_synth_RsuA/RluA"/>
</dbReference>
<evidence type="ECO:0000313" key="5">
    <source>
        <dbReference type="Proteomes" id="UP000007875"/>
    </source>
</evidence>
<reference evidence="4" key="2">
    <citation type="submission" date="2025-08" db="UniProtKB">
        <authorList>
            <consortium name="Ensembl"/>
        </authorList>
    </citation>
    <scope>IDENTIFICATION</scope>
</reference>
<evidence type="ECO:0000256" key="1">
    <source>
        <dbReference type="ARBA" id="ARBA00001166"/>
    </source>
</evidence>
<dbReference type="Proteomes" id="UP000007875">
    <property type="component" value="Unassembled WGS sequence"/>
</dbReference>
<feature type="domain" description="Pseudouridine synthase RsuA/RluA-like" evidence="3">
    <location>
        <begin position="27"/>
        <end position="179"/>
    </location>
</feature>
<accession>H2Z6U9</accession>
<dbReference type="Gene3D" id="3.30.2350.10">
    <property type="entry name" value="Pseudouridine synthase"/>
    <property type="match status" value="1"/>
</dbReference>
<dbReference type="HOGENOM" id="CLU_649807_0_0_1"/>
<name>H2Z6U9_CIOSA</name>
<dbReference type="PANTHER" id="PTHR21600:SF40">
    <property type="entry name" value="PSEUDOURIDYLATE SYNTHASE RPUSD2"/>
    <property type="match status" value="1"/>
</dbReference>
<dbReference type="GO" id="GO:0009982">
    <property type="term" value="F:pseudouridine synthase activity"/>
    <property type="evidence" value="ECO:0007669"/>
    <property type="project" value="InterPro"/>
</dbReference>
<dbReference type="GO" id="GO:0000455">
    <property type="term" value="P:enzyme-directed rRNA pseudouridine synthesis"/>
    <property type="evidence" value="ECO:0007669"/>
    <property type="project" value="TreeGrafter"/>
</dbReference>
<feature type="region of interest" description="Disordered" evidence="2">
    <location>
        <begin position="365"/>
        <end position="386"/>
    </location>
</feature>
<dbReference type="SUPFAM" id="SSF55120">
    <property type="entry name" value="Pseudouridine synthase"/>
    <property type="match status" value="1"/>
</dbReference>
<dbReference type="InterPro" id="IPR020103">
    <property type="entry name" value="PsdUridine_synth_cat_dom_sf"/>
</dbReference>
<feature type="compositionally biased region" description="Polar residues" evidence="2">
    <location>
        <begin position="372"/>
        <end position="381"/>
    </location>
</feature>
<evidence type="ECO:0000313" key="4">
    <source>
        <dbReference type="Ensembl" id="ENSCSAVP00000013311.1"/>
    </source>
</evidence>
<dbReference type="SMR" id="H2Z6U9"/>
<dbReference type="Pfam" id="PF00849">
    <property type="entry name" value="PseudoU_synth_2"/>
    <property type="match status" value="1"/>
</dbReference>
<dbReference type="PANTHER" id="PTHR21600">
    <property type="entry name" value="MITOCHONDRIAL RNA PSEUDOURIDINE SYNTHASE"/>
    <property type="match status" value="1"/>
</dbReference>
<dbReference type="InterPro" id="IPR050188">
    <property type="entry name" value="RluA_PseudoU_synthase"/>
</dbReference>
<dbReference type="GO" id="GO:0003723">
    <property type="term" value="F:RNA binding"/>
    <property type="evidence" value="ECO:0007669"/>
    <property type="project" value="InterPro"/>
</dbReference>
<dbReference type="PROSITE" id="PS01129">
    <property type="entry name" value="PSI_RLU"/>
    <property type="match status" value="1"/>
</dbReference>
<dbReference type="GeneTree" id="ENSGT00420000029802"/>
<proteinExistence type="predicted"/>
<keyword evidence="5" id="KW-1185">Reference proteome</keyword>
<dbReference type="InParanoid" id="H2Z6U9"/>
<comment type="catalytic activity">
    <reaction evidence="1">
        <text>a uridine in mRNA = a pseudouridine in mRNA</text>
        <dbReference type="Rhea" id="RHEA:56644"/>
        <dbReference type="Rhea" id="RHEA-COMP:14658"/>
        <dbReference type="Rhea" id="RHEA-COMP:14659"/>
        <dbReference type="ChEBI" id="CHEBI:65314"/>
        <dbReference type="ChEBI" id="CHEBI:65315"/>
    </reaction>
</comment>
<evidence type="ECO:0000256" key="2">
    <source>
        <dbReference type="SAM" id="MobiDB-lite"/>
    </source>
</evidence>
<organism evidence="4 5">
    <name type="scientific">Ciona savignyi</name>
    <name type="common">Pacific transparent sea squirt</name>
    <dbReference type="NCBI Taxonomy" id="51511"/>
    <lineage>
        <taxon>Eukaryota</taxon>
        <taxon>Metazoa</taxon>
        <taxon>Chordata</taxon>
        <taxon>Tunicata</taxon>
        <taxon>Ascidiacea</taxon>
        <taxon>Phlebobranchia</taxon>
        <taxon>Cionidae</taxon>
        <taxon>Ciona</taxon>
    </lineage>
</organism>
<sequence>MVSARLHRHEGPVLDTQVEIIRDDSKFLVVNKPASIPIHPCGRFRNNSLVYILAKEFGYRGLLGCHRIDRLTSGIVIFGKTKNIAQKVTKEISSREVEKEYICKVVGEFPSAENGPIECTQPVCVFSCKLGYSVAWEVEGIVSKEASTSFSRMWTDGKTSIVLCKPKTGRTHQIRVHLQYLGYPILNDPIYNHPAWGEERFKLGKCSRDLGEIVDEISKKFEDRKNLNTKFMRQGISKVKKATESCNQVEKYVNEVKKEGDGIGNVNVGEPEPELANAVKCEGITGPENKGIAGADIGFENITETDKSGVKFDSLTHSNAIDCELKPNIVESSENNHLNVLDSHSFSAQNNLDINHEKKGHLSVNEEEDLNGKSTNDNLGTVGSEDGYKCNMKPNFDGLDPLTLGLNKTGKSIKERASIKTKN</sequence>
<dbReference type="CDD" id="cd02557">
    <property type="entry name" value="PseudoU_synth_ScRIB2"/>
    <property type="match status" value="1"/>
</dbReference>
<evidence type="ECO:0000259" key="3">
    <source>
        <dbReference type="Pfam" id="PF00849"/>
    </source>
</evidence>